<evidence type="ECO:0000256" key="6">
    <source>
        <dbReference type="SAM" id="MobiDB-lite"/>
    </source>
</evidence>
<evidence type="ECO:0000313" key="8">
    <source>
        <dbReference type="EMBL" id="CEH18714.1"/>
    </source>
</evidence>
<dbReference type="AlphaFoldDB" id="A0A0N7LB89"/>
<evidence type="ECO:0000256" key="2">
    <source>
        <dbReference type="ARBA" id="ARBA00017767"/>
    </source>
</evidence>
<feature type="compositionally biased region" description="Basic and acidic residues" evidence="6">
    <location>
        <begin position="148"/>
        <end position="178"/>
    </location>
</feature>
<evidence type="ECO:0000256" key="1">
    <source>
        <dbReference type="ARBA" id="ARBA00005945"/>
    </source>
</evidence>
<keyword evidence="3" id="KW-0813">Transport</keyword>
<dbReference type="GO" id="GO:0005829">
    <property type="term" value="C:cytosol"/>
    <property type="evidence" value="ECO:0007669"/>
    <property type="project" value="GOC"/>
</dbReference>
<feature type="compositionally biased region" description="Basic and acidic residues" evidence="6">
    <location>
        <begin position="189"/>
        <end position="221"/>
    </location>
</feature>
<dbReference type="Proteomes" id="UP000054845">
    <property type="component" value="Unassembled WGS sequence"/>
</dbReference>
<sequence>MLVLVIGDLHLPHRAHDLPSKFRKLLVPGKIQQIICTGNVCDKDTYDYLRTLAADVHVVKGDWDENPHFPTSLLLHHPPLRIGVLHGHQVVPAGDADALADVARAMDADILLSGHTHRFEAFETEGRFFINPGSATGAWSAVWPLTKEEPEKAREASEAEQGKKADDNEEEATKKSPEGDAAQQTKTEVAQETKKDEADRKPTPEDVKEDGSETRAEAKSGDDEDDDEEKKEPPVEPIAAPDPTPSFALLDIQGAVVVTYVYQLIDGEVKVEKIEYRKAINNGPDVRY</sequence>
<organism evidence="8 9">
    <name type="scientific">Ceraceosorus bombacis</name>
    <dbReference type="NCBI Taxonomy" id="401625"/>
    <lineage>
        <taxon>Eukaryota</taxon>
        <taxon>Fungi</taxon>
        <taxon>Dikarya</taxon>
        <taxon>Basidiomycota</taxon>
        <taxon>Ustilaginomycotina</taxon>
        <taxon>Exobasidiomycetes</taxon>
        <taxon>Ceraceosorales</taxon>
        <taxon>Ceraceosoraceae</taxon>
        <taxon>Ceraceosorus</taxon>
    </lineage>
</organism>
<dbReference type="PANTHER" id="PTHR11124">
    <property type="entry name" value="VACUOLAR SORTING PROTEIN VPS29"/>
    <property type="match status" value="1"/>
</dbReference>
<dbReference type="CDD" id="cd07394">
    <property type="entry name" value="MPP_Vps29"/>
    <property type="match status" value="1"/>
</dbReference>
<comment type="similarity">
    <text evidence="1 5">Belongs to the VPS29 family.</text>
</comment>
<dbReference type="Pfam" id="PF12850">
    <property type="entry name" value="Metallophos_2"/>
    <property type="match status" value="1"/>
</dbReference>
<evidence type="ECO:0000256" key="5">
    <source>
        <dbReference type="RuleBase" id="RU362040"/>
    </source>
</evidence>
<dbReference type="GO" id="GO:0015031">
    <property type="term" value="P:protein transport"/>
    <property type="evidence" value="ECO:0007669"/>
    <property type="project" value="UniProtKB-KW"/>
</dbReference>
<dbReference type="EMBL" id="CCYA01000276">
    <property type="protein sequence ID" value="CEH18714.1"/>
    <property type="molecule type" value="Genomic_DNA"/>
</dbReference>
<dbReference type="GO" id="GO:0030904">
    <property type="term" value="C:retromer complex"/>
    <property type="evidence" value="ECO:0007669"/>
    <property type="project" value="InterPro"/>
</dbReference>
<dbReference type="NCBIfam" id="TIGR00040">
    <property type="entry name" value="yfcE"/>
    <property type="match status" value="1"/>
</dbReference>
<dbReference type="STRING" id="401625.A0A0N7LB89"/>
<dbReference type="OrthoDB" id="10258130at2759"/>
<evidence type="ECO:0000256" key="3">
    <source>
        <dbReference type="ARBA" id="ARBA00022448"/>
    </source>
</evidence>
<dbReference type="InterPro" id="IPR000979">
    <property type="entry name" value="Phosphodiesterase_MJ0936/Vps29"/>
</dbReference>
<name>A0A0N7LB89_9BASI</name>
<feature type="region of interest" description="Disordered" evidence="6">
    <location>
        <begin position="148"/>
        <end position="246"/>
    </location>
</feature>
<proteinExistence type="inferred from homology"/>
<dbReference type="InterPro" id="IPR029052">
    <property type="entry name" value="Metallo-depent_PP-like"/>
</dbReference>
<keyword evidence="9" id="KW-1185">Reference proteome</keyword>
<dbReference type="FunFam" id="3.60.21.10:FF:000089">
    <property type="entry name" value="Vacuolar protein sorting-associated protein 29"/>
    <property type="match status" value="1"/>
</dbReference>
<feature type="domain" description="Calcineurin-like phosphoesterase" evidence="7">
    <location>
        <begin position="1"/>
        <end position="139"/>
    </location>
</feature>
<dbReference type="InterPro" id="IPR024654">
    <property type="entry name" value="Calcineurin-like_PHP_lpxH"/>
</dbReference>
<evidence type="ECO:0000256" key="4">
    <source>
        <dbReference type="ARBA" id="ARBA00022927"/>
    </source>
</evidence>
<dbReference type="SUPFAM" id="SSF56300">
    <property type="entry name" value="Metallo-dependent phosphatases"/>
    <property type="match status" value="1"/>
</dbReference>
<dbReference type="Gene3D" id="3.60.21.10">
    <property type="match status" value="2"/>
</dbReference>
<accession>A0A0N7LB89</accession>
<evidence type="ECO:0000313" key="9">
    <source>
        <dbReference type="Proteomes" id="UP000054845"/>
    </source>
</evidence>
<dbReference type="InterPro" id="IPR028661">
    <property type="entry name" value="Vps29"/>
</dbReference>
<protein>
    <recommendedName>
        <fullName evidence="2 5">Vacuolar protein sorting-associated protein 29</fullName>
    </recommendedName>
</protein>
<dbReference type="GO" id="GO:0042147">
    <property type="term" value="P:retrograde transport, endosome to Golgi"/>
    <property type="evidence" value="ECO:0007669"/>
    <property type="project" value="InterPro"/>
</dbReference>
<keyword evidence="4" id="KW-0653">Protein transport</keyword>
<reference evidence="8 9" key="1">
    <citation type="submission" date="2014-09" db="EMBL/GenBank/DDBJ databases">
        <authorList>
            <person name="Magalhaes I.L.F."/>
            <person name="Oliveira U."/>
            <person name="Santos F.R."/>
            <person name="Vidigal T.H.D.A."/>
            <person name="Brescovit A.D."/>
            <person name="Santos A.J."/>
        </authorList>
    </citation>
    <scope>NUCLEOTIDE SEQUENCE [LARGE SCALE GENOMIC DNA]</scope>
</reference>
<evidence type="ECO:0000259" key="7">
    <source>
        <dbReference type="Pfam" id="PF12850"/>
    </source>
</evidence>